<reference evidence="2" key="1">
    <citation type="submission" date="2020-02" db="EMBL/GenBank/DDBJ databases">
        <authorList>
            <person name="Meier V. D."/>
        </authorList>
    </citation>
    <scope>NUCLEOTIDE SEQUENCE</scope>
    <source>
        <strain evidence="2">AVDCRST_MAG64</strain>
    </source>
</reference>
<feature type="compositionally biased region" description="Gly residues" evidence="1">
    <location>
        <begin position="53"/>
        <end position="67"/>
    </location>
</feature>
<feature type="non-terminal residue" evidence="2">
    <location>
        <position position="1"/>
    </location>
</feature>
<name>A0A6J4NZ80_9BACT</name>
<accession>A0A6J4NZ80</accession>
<sequence>VRPDLEPRVRPAAVRAQAQPAGAVAPARAAAGADAEPGQGRAPVQLPVRGRRGAGGARRAGGDGPPAGGAVRLVRRGRAVAPAGPAFGQRVIGLFAEEGSV</sequence>
<protein>
    <submittedName>
        <fullName evidence="2">Uncharacterized protein</fullName>
    </submittedName>
</protein>
<gene>
    <name evidence="2" type="ORF">AVDCRST_MAG64-1737</name>
</gene>
<dbReference type="AlphaFoldDB" id="A0A6J4NZ80"/>
<dbReference type="EMBL" id="CADCUQ010000396">
    <property type="protein sequence ID" value="CAA9401657.1"/>
    <property type="molecule type" value="Genomic_DNA"/>
</dbReference>
<proteinExistence type="predicted"/>
<feature type="non-terminal residue" evidence="2">
    <location>
        <position position="101"/>
    </location>
</feature>
<evidence type="ECO:0000256" key="1">
    <source>
        <dbReference type="SAM" id="MobiDB-lite"/>
    </source>
</evidence>
<organism evidence="2">
    <name type="scientific">uncultured Phycisphaerae bacterium</name>
    <dbReference type="NCBI Taxonomy" id="904963"/>
    <lineage>
        <taxon>Bacteria</taxon>
        <taxon>Pseudomonadati</taxon>
        <taxon>Planctomycetota</taxon>
        <taxon>Phycisphaerae</taxon>
        <taxon>environmental samples</taxon>
    </lineage>
</organism>
<evidence type="ECO:0000313" key="2">
    <source>
        <dbReference type="EMBL" id="CAA9401657.1"/>
    </source>
</evidence>
<feature type="region of interest" description="Disordered" evidence="1">
    <location>
        <begin position="1"/>
        <end position="70"/>
    </location>
</feature>
<feature type="compositionally biased region" description="Low complexity" evidence="1">
    <location>
        <begin position="10"/>
        <end position="40"/>
    </location>
</feature>